<evidence type="ECO:0000256" key="1">
    <source>
        <dbReference type="SAM" id="MobiDB-lite"/>
    </source>
</evidence>
<reference evidence="2" key="2">
    <citation type="journal article" date="2023" name="IMA Fungus">
        <title>Comparative genomic study of the Penicillium genus elucidates a diverse pangenome and 15 lateral gene transfer events.</title>
        <authorList>
            <person name="Petersen C."/>
            <person name="Sorensen T."/>
            <person name="Nielsen M.R."/>
            <person name="Sondergaard T.E."/>
            <person name="Sorensen J.L."/>
            <person name="Fitzpatrick D.A."/>
            <person name="Frisvad J.C."/>
            <person name="Nielsen K.L."/>
        </authorList>
    </citation>
    <scope>NUCLEOTIDE SEQUENCE</scope>
    <source>
        <strain evidence="2">IBT 21917</strain>
    </source>
</reference>
<dbReference type="OrthoDB" id="4586300at2759"/>
<dbReference type="EMBL" id="JAPQKO010000001">
    <property type="protein sequence ID" value="KAJ5182970.1"/>
    <property type="molecule type" value="Genomic_DNA"/>
</dbReference>
<name>A0A9W9ITT8_9EURO</name>
<proteinExistence type="predicted"/>
<reference evidence="2" key="1">
    <citation type="submission" date="2022-11" db="EMBL/GenBank/DDBJ databases">
        <authorList>
            <person name="Petersen C."/>
        </authorList>
    </citation>
    <scope>NUCLEOTIDE SEQUENCE</scope>
    <source>
        <strain evidence="2">IBT 21917</strain>
    </source>
</reference>
<feature type="compositionally biased region" description="Polar residues" evidence="1">
    <location>
        <begin position="80"/>
        <end position="91"/>
    </location>
</feature>
<comment type="caution">
    <text evidence="2">The sequence shown here is derived from an EMBL/GenBank/DDBJ whole genome shotgun (WGS) entry which is preliminary data.</text>
</comment>
<feature type="compositionally biased region" description="Basic and acidic residues" evidence="1">
    <location>
        <begin position="1"/>
        <end position="13"/>
    </location>
</feature>
<feature type="compositionally biased region" description="Basic and acidic residues" evidence="1">
    <location>
        <begin position="68"/>
        <end position="77"/>
    </location>
</feature>
<feature type="region of interest" description="Disordered" evidence="1">
    <location>
        <begin position="49"/>
        <end position="108"/>
    </location>
</feature>
<protein>
    <submittedName>
        <fullName evidence="2">Uncharacterized protein</fullName>
    </submittedName>
</protein>
<dbReference type="Proteomes" id="UP001146351">
    <property type="component" value="Unassembled WGS sequence"/>
</dbReference>
<keyword evidence="3" id="KW-1185">Reference proteome</keyword>
<organism evidence="2 3">
    <name type="scientific">Penicillium capsulatum</name>
    <dbReference type="NCBI Taxonomy" id="69766"/>
    <lineage>
        <taxon>Eukaryota</taxon>
        <taxon>Fungi</taxon>
        <taxon>Dikarya</taxon>
        <taxon>Ascomycota</taxon>
        <taxon>Pezizomycotina</taxon>
        <taxon>Eurotiomycetes</taxon>
        <taxon>Eurotiomycetidae</taxon>
        <taxon>Eurotiales</taxon>
        <taxon>Aspergillaceae</taxon>
        <taxon>Penicillium</taxon>
    </lineage>
</organism>
<dbReference type="AlphaFoldDB" id="A0A9W9ITT8"/>
<evidence type="ECO:0000313" key="3">
    <source>
        <dbReference type="Proteomes" id="UP001146351"/>
    </source>
</evidence>
<sequence>MPDNPKDNNHRVDQNTSMSQNRDWEGENNPFATLRRFADEQVSSMLQSIIGLPSSVSPPQNDQWAAIPRDDDPKDTTPRQSSGTENTTEQNHAGGGSTDDSGDGEKPR</sequence>
<gene>
    <name evidence="2" type="ORF">N7492_000586</name>
</gene>
<feature type="region of interest" description="Disordered" evidence="1">
    <location>
        <begin position="1"/>
        <end position="32"/>
    </location>
</feature>
<accession>A0A9W9ITT8</accession>
<evidence type="ECO:0000313" key="2">
    <source>
        <dbReference type="EMBL" id="KAJ5182970.1"/>
    </source>
</evidence>
<feature type="compositionally biased region" description="Polar residues" evidence="1">
    <location>
        <begin position="54"/>
        <end position="63"/>
    </location>
</feature>